<name>A0A9R0SCY5_TRITD</name>
<organism evidence="3 4">
    <name type="scientific">Triticum turgidum subsp. durum</name>
    <name type="common">Durum wheat</name>
    <name type="synonym">Triticum durum</name>
    <dbReference type="NCBI Taxonomy" id="4567"/>
    <lineage>
        <taxon>Eukaryota</taxon>
        <taxon>Viridiplantae</taxon>
        <taxon>Streptophyta</taxon>
        <taxon>Embryophyta</taxon>
        <taxon>Tracheophyta</taxon>
        <taxon>Spermatophyta</taxon>
        <taxon>Magnoliopsida</taxon>
        <taxon>Liliopsida</taxon>
        <taxon>Poales</taxon>
        <taxon>Poaceae</taxon>
        <taxon>BOP clade</taxon>
        <taxon>Pooideae</taxon>
        <taxon>Triticodae</taxon>
        <taxon>Triticeae</taxon>
        <taxon>Triticinae</taxon>
        <taxon>Triticum</taxon>
    </lineage>
</organism>
<evidence type="ECO:0000313" key="3">
    <source>
        <dbReference type="EMBL" id="VAH91889.1"/>
    </source>
</evidence>
<feature type="compositionally biased region" description="Basic residues" evidence="1">
    <location>
        <begin position="20"/>
        <end position="29"/>
    </location>
</feature>
<sequence length="556" mass="63255">MGSCASKSALEHRRTERYYTTRRARKGRGNPRPVMPDGPKPRIVDARGRTTDCSVSEIVHVESACKSDHSKTFHLTQMEWHHSERDSNGCCKEDAWFDSVSILEDDSDEEEFKSIDGDFSDDEEDEEQKKRDKASHFADALSRIGELWRGVPMTLSIEQYLKRDDGGDDPAHRSQSMAICASKCVASSKDKNDVEDKNNKDPSTPSRIRKLLHSISFNEKVQQITCVSPTKRKSTVIRLSYKRTSCDEDSQCGGDIEKTLPTSLSNNQRAFGESKKYVIHPQGGMTIPFGGEKPTPERWSWIDPSVFKLRSETFLRDKKKCPAPNYAAYYPIGVDLFASPKKVSHIAEHIDLPQVKSHDKLPSLLIVNIQMPTYPAAMFLGDSDGEGFSLCLYFKISEYFDKEVSEHFKESIMRFLENEGEKVKGFASESTMAYRDRLKIMAGLVNPDDLQLSSTEKKLVQAYNEKPVLSRPQHSFYEGENYFEVDLDIHRFSYIARRGLESFRERLKSGILDLGLTIQAQKQEELPEQVLCCVRLNKIDFVNHGQVPTIVAFDDK</sequence>
<reference evidence="3 4" key="1">
    <citation type="submission" date="2017-09" db="EMBL/GenBank/DDBJ databases">
        <authorList>
            <consortium name="International Durum Wheat Genome Sequencing Consortium (IDWGSC)"/>
            <person name="Milanesi L."/>
        </authorList>
    </citation>
    <scope>NUCLEOTIDE SEQUENCE [LARGE SCALE GENOMIC DNA]</scope>
    <source>
        <strain evidence="4">cv. Svevo</strain>
    </source>
</reference>
<proteinExistence type="predicted"/>
<keyword evidence="4" id="KW-1185">Reference proteome</keyword>
<gene>
    <name evidence="3" type="ORF">TRITD_4Av1G122130</name>
</gene>
<feature type="domain" description="Protein ENHANCED DISEASE RESISTANCE 2 C-terminal" evidence="2">
    <location>
        <begin position="299"/>
        <end position="540"/>
    </location>
</feature>
<feature type="region of interest" description="Disordered" evidence="1">
    <location>
        <begin position="1"/>
        <end position="46"/>
    </location>
</feature>
<dbReference type="InterPro" id="IPR009769">
    <property type="entry name" value="EDR2_C"/>
</dbReference>
<protein>
    <recommendedName>
        <fullName evidence="2">Protein ENHANCED DISEASE RESISTANCE 2 C-terminal domain-containing protein</fullName>
    </recommendedName>
</protein>
<dbReference type="Proteomes" id="UP000324705">
    <property type="component" value="Chromosome 4A"/>
</dbReference>
<dbReference type="Pfam" id="PF07059">
    <property type="entry name" value="EDR2_C"/>
    <property type="match status" value="1"/>
</dbReference>
<dbReference type="Gramene" id="TRITD4Av1G122130.3">
    <property type="protein sequence ID" value="TRITD4Av1G122130.3"/>
    <property type="gene ID" value="TRITD4Av1G122130"/>
</dbReference>
<dbReference type="PANTHER" id="PTHR31558:SF33">
    <property type="entry name" value="PROTEIN ENHANCED DISEASE RESISTANCE 2 C-TERMINAL DOMAIN-CONTAINING PROTEIN"/>
    <property type="match status" value="1"/>
</dbReference>
<evidence type="ECO:0000259" key="2">
    <source>
        <dbReference type="Pfam" id="PF07059"/>
    </source>
</evidence>
<evidence type="ECO:0000256" key="1">
    <source>
        <dbReference type="SAM" id="MobiDB-lite"/>
    </source>
</evidence>
<dbReference type="OMA" id="KKVQHIA"/>
<evidence type="ECO:0000313" key="4">
    <source>
        <dbReference type="Proteomes" id="UP000324705"/>
    </source>
</evidence>
<dbReference type="EMBL" id="LT934117">
    <property type="protein sequence ID" value="VAH91889.1"/>
    <property type="molecule type" value="Genomic_DNA"/>
</dbReference>
<dbReference type="PANTHER" id="PTHR31558">
    <property type="entry name" value="CW14 PROTEIN"/>
    <property type="match status" value="1"/>
</dbReference>
<accession>A0A9R0SCY5</accession>
<dbReference type="AlphaFoldDB" id="A0A9R0SCY5"/>
<feature type="region of interest" description="Disordered" evidence="1">
    <location>
        <begin position="107"/>
        <end position="135"/>
    </location>
</feature>
<feature type="compositionally biased region" description="Basic and acidic residues" evidence="1">
    <location>
        <begin position="9"/>
        <end position="19"/>
    </location>
</feature>